<evidence type="ECO:0000313" key="3">
    <source>
        <dbReference type="Proteomes" id="UP000277580"/>
    </source>
</evidence>
<dbReference type="OrthoDB" id="3533814at2759"/>
<dbReference type="AlphaFoldDB" id="A0A3N4KPT2"/>
<accession>A0A3N4KPT2</accession>
<reference evidence="2 3" key="1">
    <citation type="journal article" date="2018" name="Nat. Ecol. Evol.">
        <title>Pezizomycetes genomes reveal the molecular basis of ectomycorrhizal truffle lifestyle.</title>
        <authorList>
            <person name="Murat C."/>
            <person name="Payen T."/>
            <person name="Noel B."/>
            <person name="Kuo A."/>
            <person name="Morin E."/>
            <person name="Chen J."/>
            <person name="Kohler A."/>
            <person name="Krizsan K."/>
            <person name="Balestrini R."/>
            <person name="Da Silva C."/>
            <person name="Montanini B."/>
            <person name="Hainaut M."/>
            <person name="Levati E."/>
            <person name="Barry K.W."/>
            <person name="Belfiori B."/>
            <person name="Cichocki N."/>
            <person name="Clum A."/>
            <person name="Dockter R.B."/>
            <person name="Fauchery L."/>
            <person name="Guy J."/>
            <person name="Iotti M."/>
            <person name="Le Tacon F."/>
            <person name="Lindquist E.A."/>
            <person name="Lipzen A."/>
            <person name="Malagnac F."/>
            <person name="Mello A."/>
            <person name="Molinier V."/>
            <person name="Miyauchi S."/>
            <person name="Poulain J."/>
            <person name="Riccioni C."/>
            <person name="Rubini A."/>
            <person name="Sitrit Y."/>
            <person name="Splivallo R."/>
            <person name="Traeger S."/>
            <person name="Wang M."/>
            <person name="Zifcakova L."/>
            <person name="Wipf D."/>
            <person name="Zambonelli A."/>
            <person name="Paolocci F."/>
            <person name="Nowrousian M."/>
            <person name="Ottonello S."/>
            <person name="Baldrian P."/>
            <person name="Spatafora J.W."/>
            <person name="Henrissat B."/>
            <person name="Nagy L.G."/>
            <person name="Aury J.M."/>
            <person name="Wincker P."/>
            <person name="Grigoriev I.V."/>
            <person name="Bonfante P."/>
            <person name="Martin F.M."/>
        </authorList>
    </citation>
    <scope>NUCLEOTIDE SEQUENCE [LARGE SCALE GENOMIC DNA]</scope>
    <source>
        <strain evidence="2 3">CCBAS932</strain>
    </source>
</reference>
<dbReference type="InterPro" id="IPR046529">
    <property type="entry name" value="DUF6594"/>
</dbReference>
<name>A0A3N4KPT2_9PEZI</name>
<proteinExistence type="predicted"/>
<dbReference type="InParanoid" id="A0A3N4KPT2"/>
<dbReference type="Pfam" id="PF20237">
    <property type="entry name" value="DUF6594"/>
    <property type="match status" value="1"/>
</dbReference>
<gene>
    <name evidence="2" type="ORF">P167DRAFT_158660</name>
</gene>
<dbReference type="Proteomes" id="UP000277580">
    <property type="component" value="Unassembled WGS sequence"/>
</dbReference>
<organism evidence="2 3">
    <name type="scientific">Morchella conica CCBAS932</name>
    <dbReference type="NCBI Taxonomy" id="1392247"/>
    <lineage>
        <taxon>Eukaryota</taxon>
        <taxon>Fungi</taxon>
        <taxon>Dikarya</taxon>
        <taxon>Ascomycota</taxon>
        <taxon>Pezizomycotina</taxon>
        <taxon>Pezizomycetes</taxon>
        <taxon>Pezizales</taxon>
        <taxon>Morchellaceae</taxon>
        <taxon>Morchella</taxon>
    </lineage>
</organism>
<protein>
    <recommendedName>
        <fullName evidence="1">DUF6594 domain-containing protein</fullName>
    </recommendedName>
</protein>
<feature type="domain" description="DUF6594" evidence="1">
    <location>
        <begin position="1"/>
        <end position="148"/>
    </location>
</feature>
<evidence type="ECO:0000313" key="2">
    <source>
        <dbReference type="EMBL" id="RPB12500.1"/>
    </source>
</evidence>
<dbReference type="PANTHER" id="PTHR34502:SF5">
    <property type="entry name" value="DUF6594 DOMAIN-CONTAINING PROTEIN"/>
    <property type="match status" value="1"/>
</dbReference>
<dbReference type="EMBL" id="ML119128">
    <property type="protein sequence ID" value="RPB12500.1"/>
    <property type="molecule type" value="Genomic_DNA"/>
</dbReference>
<evidence type="ECO:0000259" key="1">
    <source>
        <dbReference type="Pfam" id="PF20237"/>
    </source>
</evidence>
<dbReference type="PANTHER" id="PTHR34502">
    <property type="entry name" value="DUF6594 DOMAIN-CONTAINING PROTEIN-RELATED"/>
    <property type="match status" value="1"/>
</dbReference>
<keyword evidence="3" id="KW-1185">Reference proteome</keyword>
<sequence>MNSDPSLAMFRRFGKIRIRSLLYKQDHLAELERRLYVLDLKEDDQVNLSSRRFDNNAERKEIMAEIDIALKDYDKALFNCSKIFGFPAASAKNIEQLSQWIDDSQPLEAEEQRFLEDRSDVITLREDLLERGTQLKLAGFLAKKVSFKTRSFRTFDRPYSRFFVVIVFYLR</sequence>